<dbReference type="Pfam" id="PF13150">
    <property type="entry name" value="TraL_transposon"/>
    <property type="match status" value="1"/>
</dbReference>
<name>A0A4V1D1Z6_9BACT</name>
<keyword evidence="1" id="KW-1133">Transmembrane helix</keyword>
<dbReference type="KEGG" id="mgod:E7746_14160"/>
<dbReference type="OrthoDB" id="1094607at2"/>
<sequence length="109" mass="12224">MKVFSNLRAARDTVYNKVWHTPKGKLSAKVRGVCDGLPHKQRLMVVSVMLCTFVLIAFFVFGHACYKIGLGHSRRIVEVEHIQPLEINNPDVKPITPAAYDDAGMESED</sequence>
<dbReference type="RefSeq" id="WP_136411231.1">
    <property type="nucleotide sequence ID" value="NZ_CP039393.1"/>
</dbReference>
<accession>A0A4V1D1Z6</accession>
<keyword evidence="3" id="KW-1185">Reference proteome</keyword>
<dbReference type="AlphaFoldDB" id="A0A4V1D1Z6"/>
<dbReference type="Proteomes" id="UP000297031">
    <property type="component" value="Chromosome"/>
</dbReference>
<dbReference type="EMBL" id="CP039393">
    <property type="protein sequence ID" value="QCD36938.1"/>
    <property type="molecule type" value="Genomic_DNA"/>
</dbReference>
<protein>
    <submittedName>
        <fullName evidence="2">DUF3989 domain-containing protein</fullName>
    </submittedName>
</protein>
<keyword evidence="1" id="KW-0472">Membrane</keyword>
<feature type="transmembrane region" description="Helical" evidence="1">
    <location>
        <begin position="43"/>
        <end position="66"/>
    </location>
</feature>
<reference evidence="2 3" key="1">
    <citation type="submission" date="2019-02" db="EMBL/GenBank/DDBJ databases">
        <title>Isolation and identification of novel species under the genus Muribaculum.</title>
        <authorList>
            <person name="Miyake S."/>
            <person name="Ding Y."/>
            <person name="Low A."/>
            <person name="Soh M."/>
            <person name="Seedorf H."/>
        </authorList>
    </citation>
    <scope>NUCLEOTIDE SEQUENCE [LARGE SCALE GENOMIC DNA]</scope>
    <source>
        <strain evidence="2 3">TLL-A4</strain>
    </source>
</reference>
<proteinExistence type="predicted"/>
<evidence type="ECO:0000313" key="2">
    <source>
        <dbReference type="EMBL" id="QCD36938.1"/>
    </source>
</evidence>
<evidence type="ECO:0000256" key="1">
    <source>
        <dbReference type="SAM" id="Phobius"/>
    </source>
</evidence>
<dbReference type="InterPro" id="IPR025050">
    <property type="entry name" value="TraL_transposon"/>
</dbReference>
<keyword evidence="1" id="KW-0812">Transmembrane</keyword>
<gene>
    <name evidence="2" type="ORF">E7746_14160</name>
</gene>
<evidence type="ECO:0000313" key="3">
    <source>
        <dbReference type="Proteomes" id="UP000297031"/>
    </source>
</evidence>
<organism evidence="2 3">
    <name type="scientific">Muribaculum gordoncarteri</name>
    <dbReference type="NCBI Taxonomy" id="2530390"/>
    <lineage>
        <taxon>Bacteria</taxon>
        <taxon>Pseudomonadati</taxon>
        <taxon>Bacteroidota</taxon>
        <taxon>Bacteroidia</taxon>
        <taxon>Bacteroidales</taxon>
        <taxon>Muribaculaceae</taxon>
        <taxon>Muribaculum</taxon>
    </lineage>
</organism>